<dbReference type="AlphaFoldDB" id="A0A0L7KR84"/>
<keyword evidence="13" id="KW-1185">Reference proteome</keyword>
<dbReference type="PANTHER" id="PTHR24365">
    <property type="entry name" value="TOLL-LIKE RECEPTOR"/>
    <property type="match status" value="1"/>
</dbReference>
<evidence type="ECO:0000256" key="1">
    <source>
        <dbReference type="ARBA" id="ARBA00004167"/>
    </source>
</evidence>
<feature type="domain" description="TIR" evidence="11">
    <location>
        <begin position="721"/>
        <end position="853"/>
    </location>
</feature>
<accession>A0A0L7KR84</accession>
<reference evidence="12 13" key="1">
    <citation type="journal article" date="2015" name="Genome Biol. Evol.">
        <title>The genome of winter moth (Operophtera brumata) provides a genomic perspective on sexual dimorphism and phenology.</title>
        <authorList>
            <person name="Derks M.F."/>
            <person name="Smit S."/>
            <person name="Salis L."/>
            <person name="Schijlen E."/>
            <person name="Bossers A."/>
            <person name="Mateman C."/>
            <person name="Pijl A.S."/>
            <person name="de Ridder D."/>
            <person name="Groenen M.A."/>
            <person name="Visser M.E."/>
            <person name="Megens H.J."/>
        </authorList>
    </citation>
    <scope>NUCLEOTIDE SEQUENCE [LARGE SCALE GENOMIC DNA]</scope>
    <source>
        <strain evidence="12">WM2013NL</strain>
        <tissue evidence="12">Head and thorax</tissue>
    </source>
</reference>
<dbReference type="InterPro" id="IPR035897">
    <property type="entry name" value="Toll_tir_struct_dom_sf"/>
</dbReference>
<dbReference type="PROSITE" id="PS50104">
    <property type="entry name" value="TIR"/>
    <property type="match status" value="1"/>
</dbReference>
<evidence type="ECO:0000256" key="2">
    <source>
        <dbReference type="ARBA" id="ARBA00009634"/>
    </source>
</evidence>
<evidence type="ECO:0000256" key="6">
    <source>
        <dbReference type="ARBA" id="ARBA00022737"/>
    </source>
</evidence>
<dbReference type="SUPFAM" id="SSF52058">
    <property type="entry name" value="L domain-like"/>
    <property type="match status" value="3"/>
</dbReference>
<dbReference type="PRINTS" id="PR01537">
    <property type="entry name" value="INTRLKN1R1F"/>
</dbReference>
<keyword evidence="5" id="KW-0732">Signal</keyword>
<evidence type="ECO:0000256" key="9">
    <source>
        <dbReference type="ARBA" id="ARBA00023170"/>
    </source>
</evidence>
<dbReference type="GO" id="GO:0005886">
    <property type="term" value="C:plasma membrane"/>
    <property type="evidence" value="ECO:0007669"/>
    <property type="project" value="TreeGrafter"/>
</dbReference>
<dbReference type="InterPro" id="IPR001611">
    <property type="entry name" value="Leu-rich_rpt"/>
</dbReference>
<dbReference type="PANTHER" id="PTHR24365:SF541">
    <property type="entry name" value="PROTEIN TOLL-RELATED"/>
    <property type="match status" value="1"/>
</dbReference>
<dbReference type="SMART" id="SM00369">
    <property type="entry name" value="LRR_TYP"/>
    <property type="match status" value="2"/>
</dbReference>
<evidence type="ECO:0000259" key="11">
    <source>
        <dbReference type="PROSITE" id="PS50104"/>
    </source>
</evidence>
<evidence type="ECO:0000313" key="12">
    <source>
        <dbReference type="EMBL" id="KOB65797.1"/>
    </source>
</evidence>
<evidence type="ECO:0000256" key="3">
    <source>
        <dbReference type="ARBA" id="ARBA00022614"/>
    </source>
</evidence>
<protein>
    <recommendedName>
        <fullName evidence="11">TIR domain-containing protein</fullName>
    </recommendedName>
</protein>
<evidence type="ECO:0000256" key="10">
    <source>
        <dbReference type="ARBA" id="ARBA00023180"/>
    </source>
</evidence>
<keyword evidence="10" id="KW-0325">Glycoprotein</keyword>
<dbReference type="EMBL" id="JTDY01006671">
    <property type="protein sequence ID" value="KOB65797.1"/>
    <property type="molecule type" value="Genomic_DNA"/>
</dbReference>
<dbReference type="SMART" id="SM00255">
    <property type="entry name" value="TIR"/>
    <property type="match status" value="1"/>
</dbReference>
<name>A0A0L7KR84_OPEBR</name>
<evidence type="ECO:0000256" key="8">
    <source>
        <dbReference type="ARBA" id="ARBA00023136"/>
    </source>
</evidence>
<dbReference type="GO" id="GO:0038023">
    <property type="term" value="F:signaling receptor activity"/>
    <property type="evidence" value="ECO:0007669"/>
    <property type="project" value="TreeGrafter"/>
</dbReference>
<evidence type="ECO:0000313" key="13">
    <source>
        <dbReference type="Proteomes" id="UP000037510"/>
    </source>
</evidence>
<comment type="caution">
    <text evidence="12">The sequence shown here is derived from an EMBL/GenBank/DDBJ whole genome shotgun (WGS) entry which is preliminary data.</text>
</comment>
<dbReference type="GO" id="GO:0007165">
    <property type="term" value="P:signal transduction"/>
    <property type="evidence" value="ECO:0007669"/>
    <property type="project" value="InterPro"/>
</dbReference>
<proteinExistence type="inferred from homology"/>
<keyword evidence="9" id="KW-0675">Receptor</keyword>
<dbReference type="PROSITE" id="PS51450">
    <property type="entry name" value="LRR"/>
    <property type="match status" value="1"/>
</dbReference>
<keyword evidence="3" id="KW-0433">Leucine-rich repeat</keyword>
<keyword evidence="4" id="KW-0812">Transmembrane</keyword>
<evidence type="ECO:0000256" key="4">
    <source>
        <dbReference type="ARBA" id="ARBA00022692"/>
    </source>
</evidence>
<sequence length="906" mass="104409">MFYFQLVLQSSMMELDSRSLSDLPALQTIDLQDSNISVLPADLFHNSTAIVRMLLKNNNLSTENDYLILFQIMEKWCPNYEYCVVIGDFNLYSCNDNIINYFEYFVAFCEFAQKNEVKNSNDRLLDLVLVSSEMDEVHVCIADKVLVLVDQQHPPLAVTVWRCARAESGPAPPTLPPLTTLPSWDFSKADYHALYSTVAAVDWSTLYRVQEPEEALDCFYAALNDIFNECIPKKRIRKVNSRHIYPRWYTVEIIREIQYKARLHKLYKAKGSKVNYQAFSESRARVKEMIIAEHKRHLERVQSRLVEDPKTFWEYVREKRGAVNRKKITKDGNTLPESECAQEFANYFLSVYGTSAAVLDVNEAELSSRAGSARNHPRFVLRQRFLREESQSVREQALMGLHLRRHNKIRRVCSDWTTNMTKLRELNLAYNNLTEVTISTLEPNNYIVHHPTLLLEHNPFHCDCQLYEFLRQLQSGRSPYRVGDATCRDATMNGSSLYSSEGGTSVSLDDLTCLLNDTTQGCTCVSRPAKNRMECNCKTLNSTSLPNPAHYNGGISKMMLTLGSIQKEGLEGLPSFVNQLNLPHLELETVPDIPKTVTHVDLSYNKLSRVPLEILSRRNLTLELRNNPLNCGCFSIRDISNLLNNLTKVTKHRENMTCDYGARIEQVGWPCYQFTGVSFVVVGLLFVTITLAYKYSPEIVVWLYNNGFKRIIRDEWLDAKKKYDVFVSFAHEDKVFLKETLMPILDNKYKVCVHDRDWIIGDTIVDQIYKSVAESRRTLIVLSKDYLKSDWAMQELSAAYKQAAADKRPRAVVILRDNVKDEEVPEGIKAYLDLTTYVKWGEERFWERLYEALPRKLKAEDLRKRKKSTHAVNNLGGELHAVNNEEGKLVYTADLKLISKEHQTQD</sequence>
<keyword evidence="7" id="KW-1133">Transmembrane helix</keyword>
<organism evidence="12 13">
    <name type="scientific">Operophtera brumata</name>
    <name type="common">Winter moth</name>
    <name type="synonym">Phalaena brumata</name>
    <dbReference type="NCBI Taxonomy" id="104452"/>
    <lineage>
        <taxon>Eukaryota</taxon>
        <taxon>Metazoa</taxon>
        <taxon>Ecdysozoa</taxon>
        <taxon>Arthropoda</taxon>
        <taxon>Hexapoda</taxon>
        <taxon>Insecta</taxon>
        <taxon>Pterygota</taxon>
        <taxon>Neoptera</taxon>
        <taxon>Endopterygota</taxon>
        <taxon>Lepidoptera</taxon>
        <taxon>Glossata</taxon>
        <taxon>Ditrysia</taxon>
        <taxon>Geometroidea</taxon>
        <taxon>Geometridae</taxon>
        <taxon>Larentiinae</taxon>
        <taxon>Operophtera</taxon>
    </lineage>
</organism>
<evidence type="ECO:0000256" key="7">
    <source>
        <dbReference type="ARBA" id="ARBA00022989"/>
    </source>
</evidence>
<dbReference type="SUPFAM" id="SSF52200">
    <property type="entry name" value="Toll/Interleukin receptor TIR domain"/>
    <property type="match status" value="1"/>
</dbReference>
<comment type="similarity">
    <text evidence="2">Belongs to the Toll-like receptor family.</text>
</comment>
<keyword evidence="8" id="KW-0472">Membrane</keyword>
<dbReference type="InterPro" id="IPR003591">
    <property type="entry name" value="Leu-rich_rpt_typical-subtyp"/>
</dbReference>
<dbReference type="Gene3D" id="3.40.50.10140">
    <property type="entry name" value="Toll/interleukin-1 receptor homology (TIR) domain"/>
    <property type="match status" value="1"/>
</dbReference>
<gene>
    <name evidence="12" type="ORF">OBRU01_22233</name>
</gene>
<dbReference type="InterPro" id="IPR000157">
    <property type="entry name" value="TIR_dom"/>
</dbReference>
<evidence type="ECO:0000256" key="5">
    <source>
        <dbReference type="ARBA" id="ARBA00022729"/>
    </source>
</evidence>
<dbReference type="Pfam" id="PF13676">
    <property type="entry name" value="TIR_2"/>
    <property type="match status" value="1"/>
</dbReference>
<comment type="subcellular location">
    <subcellularLocation>
        <location evidence="1">Membrane</location>
        <topology evidence="1">Single-pass membrane protein</topology>
    </subcellularLocation>
</comment>
<dbReference type="Proteomes" id="UP000037510">
    <property type="component" value="Unassembled WGS sequence"/>
</dbReference>
<dbReference type="Gene3D" id="3.80.10.10">
    <property type="entry name" value="Ribonuclease Inhibitor"/>
    <property type="match status" value="3"/>
</dbReference>
<dbReference type="STRING" id="104452.A0A0L7KR84"/>
<keyword evidence="6" id="KW-0677">Repeat</keyword>
<dbReference type="InterPro" id="IPR032675">
    <property type="entry name" value="LRR_dom_sf"/>
</dbReference>